<sequence length="215" mass="24045">MARRFNLQPWRHEQREAQRKTFITITAAIAVITALLLGAYCIMMDRYIESQQNGISRLEQKIKDCETAEKQIAVIKKLNEGIEQQISTIYALQLQRSTTVEILDHIAKKTPENILINNISYGNDSGRGRKADIAAGEKVLLISGVAENELAVSSFMSELNSFGQFAPAKIVGIERASNTDRYTVPDDTDVRSFRVSIVVSPKASDKLNPESMQEK</sequence>
<proteinExistence type="predicted"/>
<dbReference type="eggNOG" id="COG3166">
    <property type="taxonomic scope" value="Bacteria"/>
</dbReference>
<dbReference type="InterPro" id="IPR052534">
    <property type="entry name" value="Extracell_DNA_Util/SecSys_Comp"/>
</dbReference>
<evidence type="ECO:0000313" key="3">
    <source>
        <dbReference type="EMBL" id="ABQ13440.1"/>
    </source>
</evidence>
<dbReference type="Proteomes" id="UP000000248">
    <property type="component" value="Chromosome"/>
</dbReference>
<evidence type="ECO:0000256" key="1">
    <source>
        <dbReference type="SAM" id="Coils"/>
    </source>
</evidence>
<dbReference type="PANTHER" id="PTHR40278">
    <property type="entry name" value="DNA UTILIZATION PROTEIN HOFN"/>
    <property type="match status" value="1"/>
</dbReference>
<dbReference type="STRING" id="246195.DNO_0345"/>
<dbReference type="OrthoDB" id="5296173at2"/>
<keyword evidence="4" id="KW-1185">Reference proteome</keyword>
<dbReference type="Pfam" id="PF05137">
    <property type="entry name" value="PilN"/>
    <property type="match status" value="1"/>
</dbReference>
<dbReference type="AlphaFoldDB" id="A5EW41"/>
<feature type="transmembrane region" description="Helical" evidence="2">
    <location>
        <begin position="21"/>
        <end position="40"/>
    </location>
</feature>
<dbReference type="HOGENOM" id="CLU_081304_1_2_6"/>
<keyword evidence="2" id="KW-1133">Transmembrane helix</keyword>
<evidence type="ECO:0000256" key="2">
    <source>
        <dbReference type="SAM" id="Phobius"/>
    </source>
</evidence>
<feature type="coiled-coil region" evidence="1">
    <location>
        <begin position="48"/>
        <end position="85"/>
    </location>
</feature>
<dbReference type="EMBL" id="CP000513">
    <property type="protein sequence ID" value="ABQ13440.1"/>
    <property type="molecule type" value="Genomic_DNA"/>
</dbReference>
<gene>
    <name evidence="3" type="primary">pilN</name>
    <name evidence="3" type="ordered locus">DNO_0345</name>
</gene>
<organism evidence="3 4">
    <name type="scientific">Dichelobacter nodosus (strain VCS1703A)</name>
    <dbReference type="NCBI Taxonomy" id="246195"/>
    <lineage>
        <taxon>Bacteria</taxon>
        <taxon>Pseudomonadati</taxon>
        <taxon>Pseudomonadota</taxon>
        <taxon>Gammaproteobacteria</taxon>
        <taxon>Cardiobacteriales</taxon>
        <taxon>Cardiobacteriaceae</taxon>
        <taxon>Dichelobacter</taxon>
    </lineage>
</organism>
<dbReference type="PANTHER" id="PTHR40278:SF1">
    <property type="entry name" value="DNA UTILIZATION PROTEIN HOFN"/>
    <property type="match status" value="1"/>
</dbReference>
<keyword evidence="1" id="KW-0175">Coiled coil</keyword>
<keyword evidence="2" id="KW-0812">Transmembrane</keyword>
<protein>
    <submittedName>
        <fullName evidence="3">Type IV fimbrial assembly protein PilN</fullName>
    </submittedName>
</protein>
<keyword evidence="2" id="KW-0472">Membrane</keyword>
<evidence type="ECO:0000313" key="4">
    <source>
        <dbReference type="Proteomes" id="UP000000248"/>
    </source>
</evidence>
<name>A5EW41_DICNV</name>
<reference evidence="3 4" key="1">
    <citation type="journal article" date="2007" name="Nat. Biotechnol.">
        <title>Genome sequence and identification of candidate vaccine antigens from the animal pathogen Dichelobacter nodosus.</title>
        <authorList>
            <person name="Myers G.S."/>
            <person name="Parker D."/>
            <person name="Al-Hasani K."/>
            <person name="Kennan R.M."/>
            <person name="Seemann T."/>
            <person name="Ren Q."/>
            <person name="Badger J.H."/>
            <person name="Selengut J.D."/>
            <person name="Deboy R.T."/>
            <person name="Tettelin H."/>
            <person name="Boyce J.D."/>
            <person name="McCarl V.P."/>
            <person name="Han X."/>
            <person name="Nelson W.C."/>
            <person name="Madupu R."/>
            <person name="Mohamoud Y."/>
            <person name="Holley T."/>
            <person name="Fedorova N."/>
            <person name="Khouri H."/>
            <person name="Bottomley S.P."/>
            <person name="Whittington R.J."/>
            <person name="Adler B."/>
            <person name="Songer J.G."/>
            <person name="Rood J.I."/>
            <person name="Paulsen I.T."/>
        </authorList>
    </citation>
    <scope>NUCLEOTIDE SEQUENCE [LARGE SCALE GENOMIC DNA]</scope>
    <source>
        <strain evidence="3 4">VCS1703A</strain>
    </source>
</reference>
<accession>A5EW41</accession>
<dbReference type="KEGG" id="dno:DNO_0345"/>
<dbReference type="InterPro" id="IPR007813">
    <property type="entry name" value="PilN"/>
</dbReference>